<dbReference type="PROSITE" id="PS00463">
    <property type="entry name" value="ZN2_CY6_FUNGAL_1"/>
    <property type="match status" value="1"/>
</dbReference>
<dbReference type="AlphaFoldDB" id="A0A3A3A1Q8"/>
<keyword evidence="10" id="KW-1185">Reference proteome</keyword>
<dbReference type="SUPFAM" id="SSF57701">
    <property type="entry name" value="Zn2/Cys6 DNA-binding domain"/>
    <property type="match status" value="1"/>
</dbReference>
<dbReference type="Pfam" id="PF00172">
    <property type="entry name" value="Zn_clus"/>
    <property type="match status" value="1"/>
</dbReference>
<dbReference type="EMBL" id="MVGC01000129">
    <property type="protein sequence ID" value="RJE23261.1"/>
    <property type="molecule type" value="Genomic_DNA"/>
</dbReference>
<dbReference type="PANTHER" id="PTHR47171:SF5">
    <property type="entry name" value="ZN(II)2CYS6 TRANSCRIPTION FACTOR (EUROFUNG)"/>
    <property type="match status" value="1"/>
</dbReference>
<reference evidence="10" key="1">
    <citation type="submission" date="2017-02" db="EMBL/GenBank/DDBJ databases">
        <authorList>
            <person name="Tafer H."/>
            <person name="Lopandic K."/>
        </authorList>
    </citation>
    <scope>NUCLEOTIDE SEQUENCE [LARGE SCALE GENOMIC DNA]</scope>
    <source>
        <strain evidence="10">CBS 366.77</strain>
    </source>
</reference>
<dbReference type="SMART" id="SM00066">
    <property type="entry name" value="GAL4"/>
    <property type="match status" value="1"/>
</dbReference>
<keyword evidence="2" id="KW-0862">Zinc</keyword>
<dbReference type="CDD" id="cd00067">
    <property type="entry name" value="GAL4"/>
    <property type="match status" value="1"/>
</dbReference>
<dbReference type="Proteomes" id="UP000266188">
    <property type="component" value="Unassembled WGS sequence"/>
</dbReference>
<evidence type="ECO:0000256" key="7">
    <source>
        <dbReference type="SAM" id="MobiDB-lite"/>
    </source>
</evidence>
<evidence type="ECO:0000259" key="8">
    <source>
        <dbReference type="PROSITE" id="PS50048"/>
    </source>
</evidence>
<dbReference type="GO" id="GO:0006351">
    <property type="term" value="P:DNA-templated transcription"/>
    <property type="evidence" value="ECO:0007669"/>
    <property type="project" value="InterPro"/>
</dbReference>
<evidence type="ECO:0000256" key="6">
    <source>
        <dbReference type="ARBA" id="ARBA00023242"/>
    </source>
</evidence>
<keyword evidence="3" id="KW-0805">Transcription regulation</keyword>
<feature type="domain" description="Zn(2)-C6 fungal-type" evidence="8">
    <location>
        <begin position="17"/>
        <end position="50"/>
    </location>
</feature>
<keyword evidence="4" id="KW-0238">DNA-binding</keyword>
<evidence type="ECO:0000256" key="5">
    <source>
        <dbReference type="ARBA" id="ARBA00023163"/>
    </source>
</evidence>
<dbReference type="GO" id="GO:0000981">
    <property type="term" value="F:DNA-binding transcription factor activity, RNA polymerase II-specific"/>
    <property type="evidence" value="ECO:0007669"/>
    <property type="project" value="InterPro"/>
</dbReference>
<dbReference type="GO" id="GO:0008270">
    <property type="term" value="F:zinc ion binding"/>
    <property type="evidence" value="ECO:0007669"/>
    <property type="project" value="InterPro"/>
</dbReference>
<dbReference type="InterPro" id="IPR036864">
    <property type="entry name" value="Zn2-C6_fun-type_DNA-bd_sf"/>
</dbReference>
<evidence type="ECO:0000313" key="10">
    <source>
        <dbReference type="Proteomes" id="UP000266188"/>
    </source>
</evidence>
<feature type="region of interest" description="Disordered" evidence="7">
    <location>
        <begin position="57"/>
        <end position="108"/>
    </location>
</feature>
<dbReference type="InterPro" id="IPR007219">
    <property type="entry name" value="XnlR_reg_dom"/>
</dbReference>
<proteinExistence type="predicted"/>
<evidence type="ECO:0000256" key="2">
    <source>
        <dbReference type="ARBA" id="ARBA00022833"/>
    </source>
</evidence>
<dbReference type="PROSITE" id="PS50048">
    <property type="entry name" value="ZN2_CY6_FUNGAL_2"/>
    <property type="match status" value="1"/>
</dbReference>
<dbReference type="OrthoDB" id="39175at2759"/>
<evidence type="ECO:0000313" key="9">
    <source>
        <dbReference type="EMBL" id="RJE23261.1"/>
    </source>
</evidence>
<keyword evidence="5" id="KW-0804">Transcription</keyword>
<accession>A0A3A3A1Q8</accession>
<dbReference type="InterPro" id="IPR001138">
    <property type="entry name" value="Zn2Cys6_DnaBD"/>
</dbReference>
<keyword evidence="1" id="KW-0479">Metal-binding</keyword>
<dbReference type="GO" id="GO:0003677">
    <property type="term" value="F:DNA binding"/>
    <property type="evidence" value="ECO:0007669"/>
    <property type="project" value="UniProtKB-KW"/>
</dbReference>
<name>A0A3A3A1Q8_9EURO</name>
<organism evidence="9 10">
    <name type="scientific">Aspergillus sclerotialis</name>
    <dbReference type="NCBI Taxonomy" id="2070753"/>
    <lineage>
        <taxon>Eukaryota</taxon>
        <taxon>Fungi</taxon>
        <taxon>Dikarya</taxon>
        <taxon>Ascomycota</taxon>
        <taxon>Pezizomycotina</taxon>
        <taxon>Eurotiomycetes</taxon>
        <taxon>Eurotiomycetidae</taxon>
        <taxon>Eurotiales</taxon>
        <taxon>Aspergillaceae</taxon>
        <taxon>Aspergillus</taxon>
        <taxon>Aspergillus subgen. Polypaecilum</taxon>
    </lineage>
</organism>
<evidence type="ECO:0000256" key="1">
    <source>
        <dbReference type="ARBA" id="ARBA00022723"/>
    </source>
</evidence>
<dbReference type="InterPro" id="IPR052073">
    <property type="entry name" value="Amide_Lactam_Regulators"/>
</dbReference>
<protein>
    <recommendedName>
        <fullName evidence="8">Zn(2)-C6 fungal-type domain-containing protein</fullName>
    </recommendedName>
</protein>
<dbReference type="PANTHER" id="PTHR47171">
    <property type="entry name" value="FARA-RELATED"/>
    <property type="match status" value="1"/>
</dbReference>
<evidence type="ECO:0000256" key="4">
    <source>
        <dbReference type="ARBA" id="ARBA00023125"/>
    </source>
</evidence>
<dbReference type="CDD" id="cd12148">
    <property type="entry name" value="fungal_TF_MHR"/>
    <property type="match status" value="1"/>
</dbReference>
<dbReference type="SMART" id="SM00906">
    <property type="entry name" value="Fungal_trans"/>
    <property type="match status" value="1"/>
</dbReference>
<gene>
    <name evidence="9" type="ORF">PHISCL_04418</name>
</gene>
<sequence length="614" mass="68955">MTTRRSVRGPRDRAKIVCSHCHTRKVKCDLQNRMEGPCSNCHKYGLECRRRPSRRMAVNEKYSMRQAATPPRSRESLQPEVDIPLAPDESGVNQHRDDNISTTPSGSVHKQYLGDMMSVLDDTSAASPGYLSSTAFSKGMDQEILKITGAASSPPELLLSACADAYFECVFHRFPVLNRADLSAGRPSLALKQVICMIGTMLRHPKGPDALVESEKYYYRAKSLINTNHEQDPITVLKVLCLLATRNIVGPVVLTTDNSWHWSGRATRLLQQIGLHREAVCAGLTNSGTARRIAWSLFVQDRLLSAALGRPTSIKENDFDVRPLMEEDFETHGVQSLLFMELVKLACILGRILDLRWRPAEHAQIEHRNILESLKGWIHNLPAEARIFDQSGSRKYRRDVYEIHIMYFGTIVTYLHLLNDQDVNSVPNVVSLIASSCMTGLYHEIDYRDDINYLLGIHIWLFTVAAIPQLLYNATEGLMETESLCAEELDILVSALKQFQIKIPGAVIVLNTINRLRASRSHARTPNSTTAREPRKTIFVSEAHDLSSLRDLFPFPQSLSPRLPLLELATGDIALDMSASVDVSEDLGRIFEEFSELSPSFAVADWPQTFPQAY</sequence>
<dbReference type="Gene3D" id="4.10.240.10">
    <property type="entry name" value="Zn(2)-C6 fungal-type DNA-binding domain"/>
    <property type="match status" value="1"/>
</dbReference>
<comment type="caution">
    <text evidence="9">The sequence shown here is derived from an EMBL/GenBank/DDBJ whole genome shotgun (WGS) entry which is preliminary data.</text>
</comment>
<evidence type="ECO:0000256" key="3">
    <source>
        <dbReference type="ARBA" id="ARBA00023015"/>
    </source>
</evidence>
<keyword evidence="6" id="KW-0539">Nucleus</keyword>
<dbReference type="Pfam" id="PF04082">
    <property type="entry name" value="Fungal_trans"/>
    <property type="match status" value="1"/>
</dbReference>